<dbReference type="Proteomes" id="UP000585474">
    <property type="component" value="Unassembled WGS sequence"/>
</dbReference>
<reference evidence="3" key="1">
    <citation type="submission" date="2019-07" db="EMBL/GenBank/DDBJ databases">
        <title>De Novo Assembly of kiwifruit Actinidia rufa.</title>
        <authorList>
            <person name="Sugita-Konishi S."/>
            <person name="Sato K."/>
            <person name="Mori E."/>
            <person name="Abe Y."/>
            <person name="Kisaki G."/>
            <person name="Hamano K."/>
            <person name="Suezawa K."/>
            <person name="Otani M."/>
            <person name="Fukuda T."/>
            <person name="Manabe T."/>
            <person name="Gomi K."/>
            <person name="Tabuchi M."/>
            <person name="Akimitsu K."/>
            <person name="Kataoka I."/>
        </authorList>
    </citation>
    <scope>NUCLEOTIDE SEQUENCE [LARGE SCALE GENOMIC DNA]</scope>
    <source>
        <strain evidence="3">cv. Fuchu</strain>
    </source>
</reference>
<feature type="domain" description="F-box" evidence="1">
    <location>
        <begin position="17"/>
        <end position="57"/>
    </location>
</feature>
<dbReference type="SMART" id="SM00256">
    <property type="entry name" value="FBOX"/>
    <property type="match status" value="1"/>
</dbReference>
<dbReference type="AlphaFoldDB" id="A0A7J0E0R0"/>
<dbReference type="EMBL" id="BJWL01000469">
    <property type="protein sequence ID" value="GFS46485.1"/>
    <property type="molecule type" value="Genomic_DNA"/>
</dbReference>
<sequence length="391" mass="46015">MEERESEEREAKIFEDLCPELMEVVLSRVPLVTRTRLKCVSKSWRHLITSLRHSSPQTTSSGLVIFSKKVEPNVHQSSLIEVRDHQDCNLYDSFRHKFPWLVDSCNGLLLYANKENNNNWTYCISSPLLNQWLILPQRPKSWILVRETIAFDGHNPFKIICFSSQEVDFSAGKVSCQIFLSQTWKWKEDELTLLNSNLLLERECCYMDWFGPSVYSSGRLYWAWCSSMLVFYEDSELFKLVRLPKSKTTKKCTKYPLYLRLWASEGRIHYCEATQEGYCIWIYLNDDDDDEYEWQAKRSIMLDRSIEVVLWVNKTMKARVGEGMIQPCAFNEDLQVLYFQVPPGSIVSYSFETQKMEKVWDYGKPGEDYFMSHVFPFLFNSVNLVSKDMSN</sequence>
<dbReference type="PANTHER" id="PTHR35546:SF66">
    <property type="entry name" value="F-BOX DOMAIN-CONTAINING PROTEIN"/>
    <property type="match status" value="1"/>
</dbReference>
<name>A0A7J0E0R0_9ERIC</name>
<dbReference type="Pfam" id="PF00646">
    <property type="entry name" value="F-box"/>
    <property type="match status" value="1"/>
</dbReference>
<dbReference type="PANTHER" id="PTHR35546">
    <property type="entry name" value="F-BOX PROTEIN INTERACTION DOMAIN PROTEIN-RELATED"/>
    <property type="match status" value="1"/>
</dbReference>
<keyword evidence="3" id="KW-1185">Reference proteome</keyword>
<evidence type="ECO:0000313" key="3">
    <source>
        <dbReference type="Proteomes" id="UP000585474"/>
    </source>
</evidence>
<dbReference type="InterPro" id="IPR055290">
    <property type="entry name" value="At3g26010-like"/>
</dbReference>
<gene>
    <name evidence="2" type="ORF">Acr_00g0102550</name>
</gene>
<proteinExistence type="predicted"/>
<comment type="caution">
    <text evidence="2">The sequence shown here is derived from an EMBL/GenBank/DDBJ whole genome shotgun (WGS) entry which is preliminary data.</text>
</comment>
<dbReference type="OrthoDB" id="1549426at2759"/>
<protein>
    <recommendedName>
        <fullName evidence="1">F-box domain-containing protein</fullName>
    </recommendedName>
</protein>
<organism evidence="2 3">
    <name type="scientific">Actinidia rufa</name>
    <dbReference type="NCBI Taxonomy" id="165716"/>
    <lineage>
        <taxon>Eukaryota</taxon>
        <taxon>Viridiplantae</taxon>
        <taxon>Streptophyta</taxon>
        <taxon>Embryophyta</taxon>
        <taxon>Tracheophyta</taxon>
        <taxon>Spermatophyta</taxon>
        <taxon>Magnoliopsida</taxon>
        <taxon>eudicotyledons</taxon>
        <taxon>Gunneridae</taxon>
        <taxon>Pentapetalae</taxon>
        <taxon>asterids</taxon>
        <taxon>Ericales</taxon>
        <taxon>Actinidiaceae</taxon>
        <taxon>Actinidia</taxon>
    </lineage>
</organism>
<dbReference type="InterPro" id="IPR013187">
    <property type="entry name" value="F-box-assoc_dom_typ3"/>
</dbReference>
<evidence type="ECO:0000259" key="1">
    <source>
        <dbReference type="SMART" id="SM00256"/>
    </source>
</evidence>
<accession>A0A7J0E0R0</accession>
<evidence type="ECO:0000313" key="2">
    <source>
        <dbReference type="EMBL" id="GFS46485.1"/>
    </source>
</evidence>
<dbReference type="Pfam" id="PF08268">
    <property type="entry name" value="FBA_3"/>
    <property type="match status" value="1"/>
</dbReference>
<dbReference type="SUPFAM" id="SSF81383">
    <property type="entry name" value="F-box domain"/>
    <property type="match status" value="1"/>
</dbReference>
<dbReference type="InterPro" id="IPR001810">
    <property type="entry name" value="F-box_dom"/>
</dbReference>
<dbReference type="InterPro" id="IPR036047">
    <property type="entry name" value="F-box-like_dom_sf"/>
</dbReference>